<comment type="caution">
    <text evidence="1">The sequence shown here is derived from an EMBL/GenBank/DDBJ whole genome shotgun (WGS) entry which is preliminary data.</text>
</comment>
<sequence length="227" mass="27545">MKINQIVYKHHGLYPAYYLGNAYCQPIRNMIIFLENKIPQYTHEDVLRFLTDEQFRHSVVVPFKTDFPALVDLDKRWYQKYEKEIGKKNWYRKAVRIVSKLIELPDPTPLKPGSIEKEIYQTVLNSEQHIIPVVYSNIDELNPKKHDVFYKDHLLKYFDIYGLNFIEFYFTYLGDYIPSIKIAFEQYHTWEKSEFEVYLPYSEMKILYEKIYKEEYPSKYQLSNDNI</sequence>
<dbReference type="AlphaFoldDB" id="A0A2C6MBK4"/>
<evidence type="ECO:0000313" key="2">
    <source>
        <dbReference type="Proteomes" id="UP000222564"/>
    </source>
</evidence>
<dbReference type="OrthoDB" id="1807070at2"/>
<protein>
    <submittedName>
        <fullName evidence="1">Uncharacterized protein</fullName>
    </submittedName>
</protein>
<accession>A0A2C6MBK4</accession>
<dbReference type="EMBL" id="AWQQ01000146">
    <property type="protein sequence ID" value="PHJ36875.1"/>
    <property type="molecule type" value="Genomic_DNA"/>
</dbReference>
<dbReference type="Proteomes" id="UP000222564">
    <property type="component" value="Unassembled WGS sequence"/>
</dbReference>
<evidence type="ECO:0000313" key="1">
    <source>
        <dbReference type="EMBL" id="PHJ36875.1"/>
    </source>
</evidence>
<organism evidence="1 2">
    <name type="scientific">Desulforamulus profundi</name>
    <dbReference type="NCBI Taxonomy" id="1383067"/>
    <lineage>
        <taxon>Bacteria</taxon>
        <taxon>Bacillati</taxon>
        <taxon>Bacillota</taxon>
        <taxon>Clostridia</taxon>
        <taxon>Eubacteriales</taxon>
        <taxon>Peptococcaceae</taxon>
        <taxon>Desulforamulus</taxon>
    </lineage>
</organism>
<gene>
    <name evidence="1" type="ORF">P378_20040</name>
</gene>
<keyword evidence="2" id="KW-1185">Reference proteome</keyword>
<proteinExistence type="predicted"/>
<name>A0A2C6MBK4_9FIRM</name>
<dbReference type="RefSeq" id="WP_099084159.1">
    <property type="nucleotide sequence ID" value="NZ_AWQQ01000146.1"/>
</dbReference>
<reference evidence="1 2" key="1">
    <citation type="submission" date="2013-09" db="EMBL/GenBank/DDBJ databases">
        <title>Biodegradation of hydrocarbons in the deep terrestrial subsurface : characterization of a microbial consortium composed of two Desulfotomaculum species originating from a deep geological formation.</title>
        <authorList>
            <person name="Aullo T."/>
            <person name="Berlendis S."/>
            <person name="Lascourreges J.-F."/>
            <person name="Dessort D."/>
            <person name="Saint-Laurent S."/>
            <person name="Schraauwers B."/>
            <person name="Mas J."/>
            <person name="Magot M."/>
            <person name="Ranchou-Peyruse A."/>
        </authorList>
    </citation>
    <scope>NUCLEOTIDE SEQUENCE [LARGE SCALE GENOMIC DNA]</scope>
    <source>
        <strain evidence="1 2">Bs107</strain>
    </source>
</reference>